<keyword evidence="1" id="KW-0812">Transmembrane</keyword>
<evidence type="ECO:0000256" key="1">
    <source>
        <dbReference type="SAM" id="Phobius"/>
    </source>
</evidence>
<evidence type="ECO:0000313" key="2">
    <source>
        <dbReference type="EMBL" id="MYD89236.1"/>
    </source>
</evidence>
<dbReference type="PANTHER" id="PTHR36833">
    <property type="entry name" value="SLR0610 PROTEIN-RELATED"/>
    <property type="match status" value="1"/>
</dbReference>
<reference evidence="2" key="1">
    <citation type="submission" date="2019-09" db="EMBL/GenBank/DDBJ databases">
        <title>Characterisation of the sponge microbiome using genome-centric metagenomics.</title>
        <authorList>
            <person name="Engelberts J.P."/>
            <person name="Robbins S.J."/>
            <person name="De Goeij J.M."/>
            <person name="Aranda M."/>
            <person name="Bell S.C."/>
            <person name="Webster N.S."/>
        </authorList>
    </citation>
    <scope>NUCLEOTIDE SEQUENCE</scope>
    <source>
        <strain evidence="2">SB0662_bin_9</strain>
    </source>
</reference>
<protein>
    <recommendedName>
        <fullName evidence="3">ABC transporter permease</fullName>
    </recommendedName>
</protein>
<feature type="transmembrane region" description="Helical" evidence="1">
    <location>
        <begin position="227"/>
        <end position="246"/>
    </location>
</feature>
<evidence type="ECO:0008006" key="3">
    <source>
        <dbReference type="Google" id="ProtNLM"/>
    </source>
</evidence>
<dbReference type="InterPro" id="IPR010390">
    <property type="entry name" value="ABC-2_transporter-like"/>
</dbReference>
<dbReference type="PANTHER" id="PTHR36833:SF1">
    <property type="entry name" value="INTEGRAL MEMBRANE TRANSPORT PROTEIN"/>
    <property type="match status" value="1"/>
</dbReference>
<accession>A0A6B1DQY3</accession>
<proteinExistence type="predicted"/>
<feature type="transmembrane region" description="Helical" evidence="1">
    <location>
        <begin position="64"/>
        <end position="82"/>
    </location>
</feature>
<dbReference type="AlphaFoldDB" id="A0A6B1DQY3"/>
<feature type="transmembrane region" description="Helical" evidence="1">
    <location>
        <begin position="28"/>
        <end position="49"/>
    </location>
</feature>
<name>A0A6B1DQY3_9CHLR</name>
<keyword evidence="1" id="KW-0472">Membrane</keyword>
<sequence>MERKQGLGFVGALWRVNLLSAMEYRVPFIMQLGGMMLNNVIYFAFWVLFFDRFEEVQGWTLRDMMLLFAVVASGLGLAMMLFGNCRAIARIVAAGDLDRYLALPRPVLLHVLASRSSVPSMGDFVFGLIWFVLAGDVTAAHALRFLLAVVLSACTFTASLVLANSLVFWLRRSELLADHFLNAMITFSLYPGTLFNGAARVFLFTVVPAGLTGALPVEMLRDFDAATLGWLCAGTAVLATSALLAFQVGLRRYESGSAIVARI</sequence>
<comment type="caution">
    <text evidence="2">The sequence shown here is derived from an EMBL/GenBank/DDBJ whole genome shotgun (WGS) entry which is preliminary data.</text>
</comment>
<keyword evidence="1" id="KW-1133">Transmembrane helix</keyword>
<dbReference type="Pfam" id="PF06182">
    <property type="entry name" value="ABC2_membrane_6"/>
    <property type="match status" value="1"/>
</dbReference>
<gene>
    <name evidence="2" type="ORF">F4Y08_02690</name>
</gene>
<feature type="transmembrane region" description="Helical" evidence="1">
    <location>
        <begin position="145"/>
        <end position="169"/>
    </location>
</feature>
<organism evidence="2">
    <name type="scientific">Caldilineaceae bacterium SB0662_bin_9</name>
    <dbReference type="NCBI Taxonomy" id="2605258"/>
    <lineage>
        <taxon>Bacteria</taxon>
        <taxon>Bacillati</taxon>
        <taxon>Chloroflexota</taxon>
        <taxon>Caldilineae</taxon>
        <taxon>Caldilineales</taxon>
        <taxon>Caldilineaceae</taxon>
    </lineage>
</organism>
<feature type="transmembrane region" description="Helical" evidence="1">
    <location>
        <begin position="181"/>
        <end position="207"/>
    </location>
</feature>
<dbReference type="EMBL" id="VXPY01000014">
    <property type="protein sequence ID" value="MYD89236.1"/>
    <property type="molecule type" value="Genomic_DNA"/>
</dbReference>